<keyword evidence="7 8" id="KW-0472">Membrane</keyword>
<evidence type="ECO:0000256" key="4">
    <source>
        <dbReference type="ARBA" id="ARBA00022475"/>
    </source>
</evidence>
<evidence type="ECO:0000259" key="9">
    <source>
        <dbReference type="PROSITE" id="PS50928"/>
    </source>
</evidence>
<feature type="domain" description="ABC transmembrane type-1" evidence="9">
    <location>
        <begin position="21"/>
        <end position="209"/>
    </location>
</feature>
<dbReference type="PANTHER" id="PTHR30614:SF35">
    <property type="entry name" value="ABC TRANSPORTER PERMEASE PROTEIN"/>
    <property type="match status" value="1"/>
</dbReference>
<evidence type="ECO:0000256" key="5">
    <source>
        <dbReference type="ARBA" id="ARBA00022692"/>
    </source>
</evidence>
<reference evidence="10 11" key="1">
    <citation type="submission" date="2013-12" db="EMBL/GenBank/DDBJ databases">
        <title>Complete genome sequence of Rhizobium etli bv. mimosae IE4771.</title>
        <authorList>
            <person name="Bustos P."/>
            <person name="Santamaria R.I."/>
            <person name="Lozano L."/>
            <person name="Ormeno-Orrillo E."/>
            <person name="Rogel M.A."/>
            <person name="Romero D."/>
            <person name="Cevallos M.A."/>
            <person name="Martinez-Romero E."/>
            <person name="Gonzalez V."/>
        </authorList>
    </citation>
    <scope>NUCLEOTIDE SEQUENCE [LARGE SCALE GENOMIC DNA]</scope>
    <source>
        <strain evidence="10 11">IE4771</strain>
        <plasmid evidence="11">Plasmid pRetIE4771c</plasmid>
    </source>
</reference>
<dbReference type="Proteomes" id="UP000027180">
    <property type="component" value="Plasmid pRetIE4771c"/>
</dbReference>
<dbReference type="GO" id="GO:0006865">
    <property type="term" value="P:amino acid transport"/>
    <property type="evidence" value="ECO:0007669"/>
    <property type="project" value="TreeGrafter"/>
</dbReference>
<dbReference type="Pfam" id="PF00528">
    <property type="entry name" value="BPD_transp_1"/>
    <property type="match status" value="1"/>
</dbReference>
<evidence type="ECO:0000256" key="7">
    <source>
        <dbReference type="ARBA" id="ARBA00023136"/>
    </source>
</evidence>
<dbReference type="PANTHER" id="PTHR30614">
    <property type="entry name" value="MEMBRANE COMPONENT OF AMINO ACID ABC TRANSPORTER"/>
    <property type="match status" value="1"/>
</dbReference>
<protein>
    <submittedName>
        <fullName evidence="10">Amino acid ABC transporter permease protein</fullName>
    </submittedName>
</protein>
<keyword evidence="4" id="KW-1003">Cell membrane</keyword>
<feature type="transmembrane region" description="Helical" evidence="8">
    <location>
        <begin position="17"/>
        <end position="45"/>
    </location>
</feature>
<evidence type="ECO:0000256" key="8">
    <source>
        <dbReference type="RuleBase" id="RU363032"/>
    </source>
</evidence>
<dbReference type="RefSeq" id="WP_040111647.1">
    <property type="nucleotide sequence ID" value="NZ_CP006989.1"/>
</dbReference>
<gene>
    <name evidence="10" type="ORF">IE4771_PC00156</name>
</gene>
<evidence type="ECO:0000313" key="11">
    <source>
        <dbReference type="Proteomes" id="UP000027180"/>
    </source>
</evidence>
<comment type="similarity">
    <text evidence="2">Belongs to the binding-protein-dependent transport system permease family. HisMQ subfamily.</text>
</comment>
<dbReference type="InterPro" id="IPR010065">
    <property type="entry name" value="AA_ABC_transptr_permease_3TM"/>
</dbReference>
<dbReference type="NCBIfam" id="TIGR01726">
    <property type="entry name" value="HEQRo_perm_3TM"/>
    <property type="match status" value="1"/>
</dbReference>
<evidence type="ECO:0000256" key="2">
    <source>
        <dbReference type="ARBA" id="ARBA00010072"/>
    </source>
</evidence>
<dbReference type="HOGENOM" id="CLU_019602_1_0_5"/>
<dbReference type="InterPro" id="IPR035906">
    <property type="entry name" value="MetI-like_sf"/>
</dbReference>
<keyword evidence="5 8" id="KW-0812">Transmembrane</keyword>
<geneLocation type="plasmid" evidence="10 11">
    <name>pRetIE4771c</name>
</geneLocation>
<keyword evidence="3 8" id="KW-0813">Transport</keyword>
<dbReference type="InterPro" id="IPR043429">
    <property type="entry name" value="ArtM/GltK/GlnP/TcyL/YhdX-like"/>
</dbReference>
<dbReference type="AlphaFoldDB" id="A0A060IF11"/>
<proteinExistence type="inferred from homology"/>
<comment type="subcellular location">
    <subcellularLocation>
        <location evidence="1">Cell inner membrane</location>
        <topology evidence="1">Multi-pass membrane protein</topology>
    </subcellularLocation>
    <subcellularLocation>
        <location evidence="8">Cell membrane</location>
        <topology evidence="8">Multi-pass membrane protein</topology>
    </subcellularLocation>
</comment>
<dbReference type="Gene3D" id="1.10.3720.10">
    <property type="entry name" value="MetI-like"/>
    <property type="match status" value="1"/>
</dbReference>
<name>A0A060IF11_RHIET</name>
<keyword evidence="6 8" id="KW-1133">Transmembrane helix</keyword>
<dbReference type="EMBL" id="CP006989">
    <property type="protein sequence ID" value="AIC30281.1"/>
    <property type="molecule type" value="Genomic_DNA"/>
</dbReference>
<organism evidence="10 11">
    <name type="scientific">Rhizobium etli bv. mimosae str. IE4771</name>
    <dbReference type="NCBI Taxonomy" id="1432050"/>
    <lineage>
        <taxon>Bacteria</taxon>
        <taxon>Pseudomonadati</taxon>
        <taxon>Pseudomonadota</taxon>
        <taxon>Alphaproteobacteria</taxon>
        <taxon>Hyphomicrobiales</taxon>
        <taxon>Rhizobiaceae</taxon>
        <taxon>Rhizobium/Agrobacterium group</taxon>
        <taxon>Rhizobium</taxon>
    </lineage>
</organism>
<evidence type="ECO:0000313" key="10">
    <source>
        <dbReference type="EMBL" id="AIC30281.1"/>
    </source>
</evidence>
<dbReference type="PROSITE" id="PS50928">
    <property type="entry name" value="ABC_TM1"/>
    <property type="match status" value="1"/>
</dbReference>
<dbReference type="KEGG" id="rei:IE4771_PC00156"/>
<dbReference type="CDD" id="cd06261">
    <property type="entry name" value="TM_PBP2"/>
    <property type="match status" value="1"/>
</dbReference>
<feature type="transmembrane region" description="Helical" evidence="8">
    <location>
        <begin position="146"/>
        <end position="170"/>
    </location>
</feature>
<dbReference type="InterPro" id="IPR000515">
    <property type="entry name" value="MetI-like"/>
</dbReference>
<dbReference type="OrthoDB" id="7341446at2"/>
<evidence type="ECO:0000256" key="1">
    <source>
        <dbReference type="ARBA" id="ARBA00004429"/>
    </source>
</evidence>
<dbReference type="GO" id="GO:0022857">
    <property type="term" value="F:transmembrane transporter activity"/>
    <property type="evidence" value="ECO:0007669"/>
    <property type="project" value="InterPro"/>
</dbReference>
<feature type="transmembrane region" description="Helical" evidence="8">
    <location>
        <begin position="190"/>
        <end position="212"/>
    </location>
</feature>
<dbReference type="SUPFAM" id="SSF161098">
    <property type="entry name" value="MetI-like"/>
    <property type="match status" value="1"/>
</dbReference>
<evidence type="ECO:0000256" key="6">
    <source>
        <dbReference type="ARBA" id="ARBA00022989"/>
    </source>
</evidence>
<sequence>MSYQFDFSVIFDAWPRLLYGCWLTLAISTKAMAMGFAIGLLCVALRRTGFGPFVWLVKGFIEIIRNTPFPVQAFFIYLGLPSIGVRLAPDTAAVVALGLNGGAYAAEIIRGGVESIHQGQVEAGRALGLNGFQVFRYIILRPALRVSFPALASQFILLMLTSSVVASISAMELASIGQELESTTFRSFEVYLTLTGLYLGMSAMLTGLFAAIERGLLSYPTR</sequence>
<keyword evidence="10" id="KW-0614">Plasmid</keyword>
<evidence type="ECO:0000256" key="3">
    <source>
        <dbReference type="ARBA" id="ARBA00022448"/>
    </source>
</evidence>
<dbReference type="GO" id="GO:0043190">
    <property type="term" value="C:ATP-binding cassette (ABC) transporter complex"/>
    <property type="evidence" value="ECO:0007669"/>
    <property type="project" value="InterPro"/>
</dbReference>
<accession>A0A060IF11</accession>